<evidence type="ECO:0000259" key="1">
    <source>
        <dbReference type="PROSITE" id="PS50181"/>
    </source>
</evidence>
<dbReference type="InterPro" id="IPR001810">
    <property type="entry name" value="F-box_dom"/>
</dbReference>
<dbReference type="EMBL" id="WUAV01000005">
    <property type="protein sequence ID" value="KAF1754854.1"/>
    <property type="molecule type" value="Genomic_DNA"/>
</dbReference>
<sequence>MKKLRKAVRFILRKKKKEKPNYLCKLPEVVMREMLKHCDLESIINLRKTCHTLRDFISENNPDPPVSRLSVILFNESIMLSFHSSTSNIVYYKNGGHVENKIKRRFKTFKKENYQQLFLNDIGYILSLKKVPLDRFVIVIEDQLENDETLKNLGVILQNRSPRPLPVRHIRFEVFDSSHIMSILPYIDCLERIQIVHATSCGIILDLSEISDLSQWKSVKQVEIGNFWLRAPIQVFSGFERVFATMEVLKIEDVLAVKETFLNSPTASLFQFEFGEFVGEHKLHELFGPPMVNDGDNWKFGELEKKNGGFTLKVCSELIRFERC</sequence>
<dbReference type="CDD" id="cd09917">
    <property type="entry name" value="F-box_SF"/>
    <property type="match status" value="1"/>
</dbReference>
<dbReference type="PANTHER" id="PTHR23014">
    <property type="entry name" value="F-BOX A PROTEIN"/>
    <property type="match status" value="1"/>
</dbReference>
<dbReference type="AlphaFoldDB" id="A0A6A5GJD9"/>
<protein>
    <recommendedName>
        <fullName evidence="1">F-box domain-containing protein</fullName>
    </recommendedName>
</protein>
<organism evidence="2 3">
    <name type="scientific">Caenorhabditis remanei</name>
    <name type="common">Caenorhabditis vulgaris</name>
    <dbReference type="NCBI Taxonomy" id="31234"/>
    <lineage>
        <taxon>Eukaryota</taxon>
        <taxon>Metazoa</taxon>
        <taxon>Ecdysozoa</taxon>
        <taxon>Nematoda</taxon>
        <taxon>Chromadorea</taxon>
        <taxon>Rhabditida</taxon>
        <taxon>Rhabditina</taxon>
        <taxon>Rhabditomorpha</taxon>
        <taxon>Rhabditoidea</taxon>
        <taxon>Rhabditidae</taxon>
        <taxon>Peloderinae</taxon>
        <taxon>Caenorhabditis</taxon>
    </lineage>
</organism>
<evidence type="ECO:0000313" key="3">
    <source>
        <dbReference type="Proteomes" id="UP000483820"/>
    </source>
</evidence>
<dbReference type="PANTHER" id="PTHR23014:SF1">
    <property type="entry name" value="DUF38 DOMAIN-CONTAINING PROTEIN-RELATED"/>
    <property type="match status" value="1"/>
</dbReference>
<dbReference type="Proteomes" id="UP000483820">
    <property type="component" value="Chromosome V"/>
</dbReference>
<dbReference type="GeneID" id="9808926"/>
<dbReference type="SMART" id="SM00256">
    <property type="entry name" value="FBOX"/>
    <property type="match status" value="1"/>
</dbReference>
<dbReference type="CTD" id="9808926"/>
<name>A0A6A5GJD9_CAERE</name>
<gene>
    <name evidence="2" type="ORF">GCK72_021419</name>
</gene>
<dbReference type="Pfam" id="PF00646">
    <property type="entry name" value="F-box"/>
    <property type="match status" value="1"/>
</dbReference>
<proteinExistence type="predicted"/>
<dbReference type="RefSeq" id="XP_003104529.2">
    <property type="nucleotide sequence ID" value="XM_003104481.2"/>
</dbReference>
<dbReference type="PROSITE" id="PS50181">
    <property type="entry name" value="FBOX"/>
    <property type="match status" value="1"/>
</dbReference>
<dbReference type="KEGG" id="crq:GCK72_021419"/>
<accession>A0A6A5GJD9</accession>
<dbReference type="Pfam" id="PF01827">
    <property type="entry name" value="FTH"/>
    <property type="match status" value="1"/>
</dbReference>
<feature type="domain" description="F-box" evidence="1">
    <location>
        <begin position="20"/>
        <end position="69"/>
    </location>
</feature>
<comment type="caution">
    <text evidence="2">The sequence shown here is derived from an EMBL/GenBank/DDBJ whole genome shotgun (WGS) entry which is preliminary data.</text>
</comment>
<reference evidence="2 3" key="1">
    <citation type="submission" date="2019-12" db="EMBL/GenBank/DDBJ databases">
        <title>Chromosome-level assembly of the Caenorhabditis remanei genome.</title>
        <authorList>
            <person name="Teterina A.A."/>
            <person name="Willis J.H."/>
            <person name="Phillips P.C."/>
        </authorList>
    </citation>
    <scope>NUCLEOTIDE SEQUENCE [LARGE SCALE GENOMIC DNA]</scope>
    <source>
        <strain evidence="2 3">PX506</strain>
        <tissue evidence="2">Whole organism</tissue>
    </source>
</reference>
<dbReference type="InterPro" id="IPR002900">
    <property type="entry name" value="DUF38/FTH_CAE_spp"/>
</dbReference>
<evidence type="ECO:0000313" key="2">
    <source>
        <dbReference type="EMBL" id="KAF1754854.1"/>
    </source>
</evidence>